<evidence type="ECO:0000313" key="1">
    <source>
        <dbReference type="EMBL" id="QEQ94341.1"/>
    </source>
</evidence>
<dbReference type="KEGG" id="vg:55622742"/>
<dbReference type="GeneID" id="55622742"/>
<gene>
    <name evidence="1" type="primary">38</name>
    <name evidence="1" type="ORF">SEA_CHIKENJARS_38</name>
</gene>
<sequence>MTFDYNQHINHHVKSLTEAVSENKPIMQKLYANPESVTLDEMIELRERLQMMEASVALLNKANDVRVEEQKQTKRRINPFKK</sequence>
<name>A0A5J6D9E4_9CAUD</name>
<accession>A0A5J6D9E4</accession>
<evidence type="ECO:0000313" key="2">
    <source>
        <dbReference type="Proteomes" id="UP000325848"/>
    </source>
</evidence>
<protein>
    <submittedName>
        <fullName evidence="1">Uncharacterized protein</fullName>
    </submittedName>
</protein>
<reference evidence="1 2" key="1">
    <citation type="submission" date="2019-07" db="EMBL/GenBank/DDBJ databases">
        <authorList>
            <person name="Birge L.R."/>
            <person name="Bivans L.D."/>
            <person name="Blakestad S.M."/>
            <person name="Chesley E.K."/>
            <person name="Frank J.E."/>
            <person name="Hoagland S."/>
            <person name="Hultquist J."/>
            <person name="Lee N.R."/>
            <person name="Pena P.B."/>
            <person name="Ramsey E.P."/>
            <person name="Chia C."/>
            <person name="Williams D.C."/>
            <person name="Garlena R.A."/>
            <person name="Russell D.A."/>
            <person name="Pope W.H."/>
            <person name="Jacobs-Sera D."/>
            <person name="Hatfull G.F."/>
        </authorList>
    </citation>
    <scope>NUCLEOTIDE SEQUENCE [LARGE SCALE GENOMIC DNA]</scope>
</reference>
<keyword evidence="2" id="KW-1185">Reference proteome</keyword>
<dbReference type="RefSeq" id="YP_009852140.1">
    <property type="nucleotide sequence ID" value="NC_048810.1"/>
</dbReference>
<dbReference type="Proteomes" id="UP000325848">
    <property type="component" value="Segment"/>
</dbReference>
<dbReference type="EMBL" id="MN204501">
    <property type="protein sequence ID" value="QEQ94341.1"/>
    <property type="molecule type" value="Genomic_DNA"/>
</dbReference>
<organism evidence="1 2">
    <name type="scientific">Gordonia phage Chikenjars</name>
    <dbReference type="NCBI Taxonomy" id="2601686"/>
    <lineage>
        <taxon>Viruses</taxon>
        <taxon>Duplodnaviria</taxon>
        <taxon>Heunggongvirae</taxon>
        <taxon>Uroviricota</taxon>
        <taxon>Caudoviricetes</taxon>
        <taxon>Deejayvirinae</taxon>
        <taxon>Kenoshavirus</taxon>
        <taxon>Kenoshavirus chikenjars</taxon>
    </lineage>
</organism>
<proteinExistence type="predicted"/>